<organism evidence="2 3">
    <name type="scientific">Pelagicoccus enzymogenes</name>
    <dbReference type="NCBI Taxonomy" id="2773457"/>
    <lineage>
        <taxon>Bacteria</taxon>
        <taxon>Pseudomonadati</taxon>
        <taxon>Verrucomicrobiota</taxon>
        <taxon>Opitutia</taxon>
        <taxon>Puniceicoccales</taxon>
        <taxon>Pelagicoccaceae</taxon>
        <taxon>Pelagicoccus</taxon>
    </lineage>
</organism>
<gene>
    <name evidence="2" type="ORF">IEN85_19740</name>
</gene>
<dbReference type="Gene3D" id="3.30.450.40">
    <property type="match status" value="1"/>
</dbReference>
<dbReference type="Proteomes" id="UP000622317">
    <property type="component" value="Unassembled WGS sequence"/>
</dbReference>
<sequence length="163" mass="18697">MPHSSMLRTKGLIAQRASADRYDIFKAVCQDSAEGVDADRTSVWTFDSELSQIECQCCYDALDKSFTKGFVLKREDFPVYFKAIVEDNIVNAPHARTQQATREFTEPYFIPNGIHSLLDFIIQKDLVPIGIICCENRRGIRQWDKANEDYLRTIATLTSFLFN</sequence>
<accession>A0A927FE58</accession>
<feature type="domain" description="GAF" evidence="1">
    <location>
        <begin position="22"/>
        <end position="158"/>
    </location>
</feature>
<evidence type="ECO:0000313" key="3">
    <source>
        <dbReference type="Proteomes" id="UP000622317"/>
    </source>
</evidence>
<dbReference type="AlphaFoldDB" id="A0A927FE58"/>
<proteinExistence type="predicted"/>
<dbReference type="InterPro" id="IPR029016">
    <property type="entry name" value="GAF-like_dom_sf"/>
</dbReference>
<name>A0A927FE58_9BACT</name>
<dbReference type="SUPFAM" id="SSF55781">
    <property type="entry name" value="GAF domain-like"/>
    <property type="match status" value="1"/>
</dbReference>
<dbReference type="RefSeq" id="WP_191618825.1">
    <property type="nucleotide sequence ID" value="NZ_JACYFG010000051.1"/>
</dbReference>
<reference evidence="2" key="1">
    <citation type="submission" date="2020-09" db="EMBL/GenBank/DDBJ databases">
        <title>Pelagicoccus enzymogenes sp. nov. with an EPS production, isolated from marine sediment.</title>
        <authorList>
            <person name="Feng X."/>
        </authorList>
    </citation>
    <scope>NUCLEOTIDE SEQUENCE</scope>
    <source>
        <strain evidence="2">NFK12</strain>
    </source>
</reference>
<keyword evidence="3" id="KW-1185">Reference proteome</keyword>
<dbReference type="InterPro" id="IPR003018">
    <property type="entry name" value="GAF"/>
</dbReference>
<dbReference type="EMBL" id="JACYFG010000051">
    <property type="protein sequence ID" value="MBD5781743.1"/>
    <property type="molecule type" value="Genomic_DNA"/>
</dbReference>
<evidence type="ECO:0000313" key="2">
    <source>
        <dbReference type="EMBL" id="MBD5781743.1"/>
    </source>
</evidence>
<dbReference type="Pfam" id="PF01590">
    <property type="entry name" value="GAF"/>
    <property type="match status" value="1"/>
</dbReference>
<comment type="caution">
    <text evidence="2">The sequence shown here is derived from an EMBL/GenBank/DDBJ whole genome shotgun (WGS) entry which is preliminary data.</text>
</comment>
<protein>
    <submittedName>
        <fullName evidence="2">GAF domain-containing protein</fullName>
    </submittedName>
</protein>
<evidence type="ECO:0000259" key="1">
    <source>
        <dbReference type="Pfam" id="PF01590"/>
    </source>
</evidence>